<reference evidence="1 2" key="1">
    <citation type="submission" date="2021-06" db="EMBL/GenBank/DDBJ databases">
        <authorList>
            <person name="Palmer J.M."/>
        </authorList>
    </citation>
    <scope>NUCLEOTIDE SEQUENCE [LARGE SCALE GENOMIC DNA]</scope>
    <source>
        <strain evidence="2">if_2019</strain>
        <tissue evidence="1">Muscle</tissue>
    </source>
</reference>
<name>A0ABV0TQA9_9TELE</name>
<gene>
    <name evidence="1" type="ORF">ILYODFUR_023880</name>
</gene>
<comment type="caution">
    <text evidence="1">The sequence shown here is derived from an EMBL/GenBank/DDBJ whole genome shotgun (WGS) entry which is preliminary data.</text>
</comment>
<dbReference type="Proteomes" id="UP001482620">
    <property type="component" value="Unassembled WGS sequence"/>
</dbReference>
<evidence type="ECO:0000313" key="2">
    <source>
        <dbReference type="Proteomes" id="UP001482620"/>
    </source>
</evidence>
<evidence type="ECO:0000313" key="1">
    <source>
        <dbReference type="EMBL" id="MEQ2233647.1"/>
    </source>
</evidence>
<keyword evidence="2" id="KW-1185">Reference proteome</keyword>
<accession>A0ABV0TQA9</accession>
<protein>
    <submittedName>
        <fullName evidence="1">Uncharacterized protein</fullName>
    </submittedName>
</protein>
<proteinExistence type="predicted"/>
<organism evidence="1 2">
    <name type="scientific">Ilyodon furcidens</name>
    <name type="common">goldbreast splitfin</name>
    <dbReference type="NCBI Taxonomy" id="33524"/>
    <lineage>
        <taxon>Eukaryota</taxon>
        <taxon>Metazoa</taxon>
        <taxon>Chordata</taxon>
        <taxon>Craniata</taxon>
        <taxon>Vertebrata</taxon>
        <taxon>Euteleostomi</taxon>
        <taxon>Actinopterygii</taxon>
        <taxon>Neopterygii</taxon>
        <taxon>Teleostei</taxon>
        <taxon>Neoteleostei</taxon>
        <taxon>Acanthomorphata</taxon>
        <taxon>Ovalentaria</taxon>
        <taxon>Atherinomorphae</taxon>
        <taxon>Cyprinodontiformes</taxon>
        <taxon>Goodeidae</taxon>
        <taxon>Ilyodon</taxon>
    </lineage>
</organism>
<dbReference type="EMBL" id="JAHRIQ010037530">
    <property type="protein sequence ID" value="MEQ2233647.1"/>
    <property type="molecule type" value="Genomic_DNA"/>
</dbReference>
<sequence>MFVPNKNIYTINLLVMFSCEEVSSSPSYLKHVDFPSLDFERKTWVSKELLKESPEALHPVSEIRATLPPAGVQMVCPQEKGTVLHKLNSFINLTGSLLKIFP</sequence>
<dbReference type="PROSITE" id="PS51257">
    <property type="entry name" value="PROKAR_LIPOPROTEIN"/>
    <property type="match status" value="1"/>
</dbReference>